<dbReference type="OrthoDB" id="9782155at2"/>
<dbReference type="InterPro" id="IPR013154">
    <property type="entry name" value="ADH-like_N"/>
</dbReference>
<protein>
    <submittedName>
        <fullName evidence="2">Oxidoreductase</fullName>
    </submittedName>
</protein>
<keyword evidence="3" id="KW-1185">Reference proteome</keyword>
<dbReference type="InterPro" id="IPR036291">
    <property type="entry name" value="NAD(P)-bd_dom_sf"/>
</dbReference>
<dbReference type="HOGENOM" id="CLU_026673_26_3_6"/>
<dbReference type="GO" id="GO:0043957">
    <property type="term" value="F:acryloyl-CoA reductase (NADPH) activity"/>
    <property type="evidence" value="ECO:0007669"/>
    <property type="project" value="TreeGrafter"/>
</dbReference>
<dbReference type="Gene3D" id="3.90.180.10">
    <property type="entry name" value="Medium-chain alcohol dehydrogenases, catalytic domain"/>
    <property type="match status" value="1"/>
</dbReference>
<dbReference type="eggNOG" id="COG0604">
    <property type="taxonomic scope" value="Bacteria"/>
</dbReference>
<dbReference type="Pfam" id="PF08240">
    <property type="entry name" value="ADH_N"/>
    <property type="match status" value="1"/>
</dbReference>
<dbReference type="Proteomes" id="UP000053902">
    <property type="component" value="Unassembled WGS sequence"/>
</dbReference>
<dbReference type="SUPFAM" id="SSF51735">
    <property type="entry name" value="NAD(P)-binding Rossmann-fold domains"/>
    <property type="match status" value="1"/>
</dbReference>
<organism evidence="2 3">
    <name type="scientific">Pseudomonas saudiphocaensis</name>
    <dbReference type="NCBI Taxonomy" id="1499686"/>
    <lineage>
        <taxon>Bacteria</taxon>
        <taxon>Pseudomonadati</taxon>
        <taxon>Pseudomonadota</taxon>
        <taxon>Gammaproteobacteria</taxon>
        <taxon>Pseudomonadales</taxon>
        <taxon>Pseudomonadaceae</taxon>
        <taxon>Pseudomonas</taxon>
    </lineage>
</organism>
<dbReference type="PANTHER" id="PTHR43677">
    <property type="entry name" value="SHORT-CHAIN DEHYDROGENASE/REDUCTASE"/>
    <property type="match status" value="1"/>
</dbReference>
<dbReference type="InterPro" id="IPR014188">
    <property type="entry name" value="Acrylyl-CoA_reductase_AcuI"/>
</dbReference>
<accession>A0A078LUB7</accession>
<reference evidence="2 3" key="1">
    <citation type="submission" date="2014-07" db="EMBL/GenBank/DDBJ databases">
        <authorList>
            <person name="Urmite Genomes Urmite Genomes"/>
        </authorList>
    </citation>
    <scope>NUCLEOTIDE SEQUENCE [LARGE SCALE GENOMIC DNA]</scope>
    <source>
        <strain evidence="2 3">20_BN</strain>
    </source>
</reference>
<dbReference type="AlphaFoldDB" id="A0A078LUB7"/>
<dbReference type="PANTHER" id="PTHR43677:SF1">
    <property type="entry name" value="ACRYLYL-COA REDUCTASE ACUI-RELATED"/>
    <property type="match status" value="1"/>
</dbReference>
<dbReference type="Pfam" id="PF00107">
    <property type="entry name" value="ADH_zinc_N"/>
    <property type="match status" value="1"/>
</dbReference>
<evidence type="ECO:0000259" key="1">
    <source>
        <dbReference type="SMART" id="SM00829"/>
    </source>
</evidence>
<dbReference type="Gene3D" id="3.40.50.720">
    <property type="entry name" value="NAD(P)-binding Rossmann-like Domain"/>
    <property type="match status" value="1"/>
</dbReference>
<dbReference type="EMBL" id="CCSF01000001">
    <property type="protein sequence ID" value="CDZ93451.1"/>
    <property type="molecule type" value="Genomic_DNA"/>
</dbReference>
<dbReference type="InterPro" id="IPR051397">
    <property type="entry name" value="Zn-ADH-like_protein"/>
</dbReference>
<dbReference type="InterPro" id="IPR011032">
    <property type="entry name" value="GroES-like_sf"/>
</dbReference>
<sequence>MTGFKALQVSENAEGRFITQVVERNTADLPAGEVLIRVSYSSLNYKDALSASGNRGVTRNYPHTPGIDAAGTVAESSVAEFAPGDEVIVTGYDLGMNTAGGFGQYIRVPAAWVIKRPSGLSLREAMILGTAGLTAALCVDKLEQAGLEPGEAPVLVTGATGGVGSIAVMLLARLGYKVAAVTGKADQAEFLQGLGASQVVERSALQAGVEKPLLKEQWAGAVDTVGGDILFNVVKSLQRGASAACCGLTAGVGFQASVLPFILRGVNLLGVDSVEIPLVVKASMWDKLSLQWKLPDLDTLVQEIALDELPAAIERILAGQQVGRMLVRLD</sequence>
<dbReference type="SUPFAM" id="SSF50129">
    <property type="entry name" value="GroES-like"/>
    <property type="match status" value="1"/>
</dbReference>
<name>A0A078LUB7_9PSED</name>
<proteinExistence type="predicted"/>
<dbReference type="RefSeq" id="WP_037022372.1">
    <property type="nucleotide sequence ID" value="NZ_CCSF01000001.1"/>
</dbReference>
<dbReference type="CDD" id="cd05280">
    <property type="entry name" value="MDR_yhdh_yhfp"/>
    <property type="match status" value="1"/>
</dbReference>
<dbReference type="NCBIfam" id="TIGR02823">
    <property type="entry name" value="oxido_YhdH"/>
    <property type="match status" value="1"/>
</dbReference>
<dbReference type="InterPro" id="IPR020843">
    <property type="entry name" value="ER"/>
</dbReference>
<dbReference type="SMART" id="SM00829">
    <property type="entry name" value="PKS_ER"/>
    <property type="match status" value="1"/>
</dbReference>
<evidence type="ECO:0000313" key="2">
    <source>
        <dbReference type="EMBL" id="CDZ93451.1"/>
    </source>
</evidence>
<evidence type="ECO:0000313" key="3">
    <source>
        <dbReference type="Proteomes" id="UP000053902"/>
    </source>
</evidence>
<dbReference type="STRING" id="1499686.BN1079_00743"/>
<dbReference type="InterPro" id="IPR013149">
    <property type="entry name" value="ADH-like_C"/>
</dbReference>
<gene>
    <name evidence="2" type="ORF">BN1079_00743</name>
</gene>
<feature type="domain" description="Enoyl reductase (ER)" evidence="1">
    <location>
        <begin position="15"/>
        <end position="327"/>
    </location>
</feature>